<keyword evidence="2" id="KW-1185">Reference proteome</keyword>
<dbReference type="Gene3D" id="6.10.250.730">
    <property type="match status" value="1"/>
</dbReference>
<reference evidence="1 2" key="1">
    <citation type="submission" date="2020-08" db="EMBL/GenBank/DDBJ databases">
        <title>Genomic Encyclopedia of Type Strains, Phase IV (KMG-IV): sequencing the most valuable type-strain genomes for metagenomic binning, comparative biology and taxonomic classification.</title>
        <authorList>
            <person name="Goeker M."/>
        </authorList>
    </citation>
    <scope>NUCLEOTIDE SEQUENCE [LARGE SCALE GENOMIC DNA]</scope>
    <source>
        <strain evidence="1 2">DSM 21319</strain>
    </source>
</reference>
<protein>
    <recommendedName>
        <fullName evidence="3">DUF982 domain-containing protein</fullName>
    </recommendedName>
</protein>
<gene>
    <name evidence="1" type="ORF">HNQ66_001735</name>
</gene>
<organism evidence="1 2">
    <name type="scientific">Shinella fusca</name>
    <dbReference type="NCBI Taxonomy" id="544480"/>
    <lineage>
        <taxon>Bacteria</taxon>
        <taxon>Pseudomonadati</taxon>
        <taxon>Pseudomonadota</taxon>
        <taxon>Alphaproteobacteria</taxon>
        <taxon>Hyphomicrobiales</taxon>
        <taxon>Rhizobiaceae</taxon>
        <taxon>Shinella</taxon>
    </lineage>
</organism>
<dbReference type="Proteomes" id="UP000535406">
    <property type="component" value="Unassembled WGS sequence"/>
</dbReference>
<accession>A0A7W7YTZ7</accession>
<dbReference type="Pfam" id="PF06169">
    <property type="entry name" value="DUF982"/>
    <property type="match status" value="1"/>
</dbReference>
<dbReference type="InterPro" id="IPR010385">
    <property type="entry name" value="DUF982"/>
</dbReference>
<comment type="caution">
    <text evidence="1">The sequence shown here is derived from an EMBL/GenBank/DDBJ whole genome shotgun (WGS) entry which is preliminary data.</text>
</comment>
<dbReference type="AlphaFoldDB" id="A0A7W7YTZ7"/>
<name>A0A7W7YTZ7_9HYPH</name>
<dbReference type="EMBL" id="JACHIK010000004">
    <property type="protein sequence ID" value="MBB5042339.1"/>
    <property type="molecule type" value="Genomic_DNA"/>
</dbReference>
<evidence type="ECO:0000313" key="2">
    <source>
        <dbReference type="Proteomes" id="UP000535406"/>
    </source>
</evidence>
<dbReference type="RefSeq" id="WP_184143081.1">
    <property type="nucleotide sequence ID" value="NZ_JACHIK010000004.1"/>
</dbReference>
<proteinExistence type="predicted"/>
<evidence type="ECO:0008006" key="3">
    <source>
        <dbReference type="Google" id="ProtNLM"/>
    </source>
</evidence>
<sequence length="100" mass="11131">MLADIFFATPLHVHLSNGLSRTFDSVNDTLDFLENEWPLRHGERYKRACEKCRAALRRQTPVAVAREAFVAACLEAGLPVQALPPAWQRSGPSTPPRMSA</sequence>
<evidence type="ECO:0000313" key="1">
    <source>
        <dbReference type="EMBL" id="MBB5042339.1"/>
    </source>
</evidence>